<evidence type="ECO:0000313" key="3">
    <source>
        <dbReference type="Proteomes" id="UP000544331"/>
    </source>
</evidence>
<proteinExistence type="predicted"/>
<feature type="compositionally biased region" description="Polar residues" evidence="1">
    <location>
        <begin position="1"/>
        <end position="16"/>
    </location>
</feature>
<dbReference type="AlphaFoldDB" id="A0A8H6D990"/>
<dbReference type="InterPro" id="IPR011333">
    <property type="entry name" value="SKP1/BTB/POZ_sf"/>
</dbReference>
<dbReference type="Proteomes" id="UP000544331">
    <property type="component" value="Unassembled WGS sequence"/>
</dbReference>
<evidence type="ECO:0000313" key="2">
    <source>
        <dbReference type="EMBL" id="KAF5708060.1"/>
    </source>
</evidence>
<feature type="region of interest" description="Disordered" evidence="1">
    <location>
        <begin position="1"/>
        <end position="29"/>
    </location>
</feature>
<name>A0A8H6D990_9HYPO</name>
<feature type="compositionally biased region" description="Polar residues" evidence="1">
    <location>
        <begin position="414"/>
        <end position="423"/>
    </location>
</feature>
<dbReference type="PANTHER" id="PTHR47843">
    <property type="entry name" value="BTB DOMAIN-CONTAINING PROTEIN-RELATED"/>
    <property type="match status" value="1"/>
</dbReference>
<organism evidence="2 3">
    <name type="scientific">Fusarium mundagurra</name>
    <dbReference type="NCBI Taxonomy" id="1567541"/>
    <lineage>
        <taxon>Eukaryota</taxon>
        <taxon>Fungi</taxon>
        <taxon>Dikarya</taxon>
        <taxon>Ascomycota</taxon>
        <taxon>Pezizomycotina</taxon>
        <taxon>Sordariomycetes</taxon>
        <taxon>Hypocreomycetidae</taxon>
        <taxon>Hypocreales</taxon>
        <taxon>Nectriaceae</taxon>
        <taxon>Fusarium</taxon>
        <taxon>Fusarium fujikuroi species complex</taxon>
    </lineage>
</organism>
<protein>
    <submittedName>
        <fullName evidence="2">Sdr family</fullName>
    </submittedName>
</protein>
<keyword evidence="3" id="KW-1185">Reference proteome</keyword>
<dbReference type="EMBL" id="JAAOAN010000403">
    <property type="protein sequence ID" value="KAF5708060.1"/>
    <property type="molecule type" value="Genomic_DNA"/>
</dbReference>
<gene>
    <name evidence="2" type="ORF">FMUND_10779</name>
</gene>
<feature type="region of interest" description="Disordered" evidence="1">
    <location>
        <begin position="379"/>
        <end position="449"/>
    </location>
</feature>
<comment type="caution">
    <text evidence="2">The sequence shown here is derived from an EMBL/GenBank/DDBJ whole genome shotgun (WGS) entry which is preliminary data.</text>
</comment>
<evidence type="ECO:0000256" key="1">
    <source>
        <dbReference type="SAM" id="MobiDB-lite"/>
    </source>
</evidence>
<sequence length="449" mass="50372">MSLSFDSVHSQKSTNAAKPGTWDKPVPTDPIQGRIDDVLCEFKTFSFHPDYRTFSPEEHRLEDYKHGKGRNAAHIANPGAKSFFPPDSKVLIKKTLVDKGQMQLLQGSGVEIQVGTKTTSSNCDESDSFKAWCLPVNLISHYSPYLKETCSSSVQESNKRIRLHDHSPGVFGLFVEWMYYGSYESSSSVSINNADAKCWVLGDKLRSIEFQNYAMRRLHEQHTRPMFGRPVTCDDVQYVWCNTSPGSKLRNFYMHFVVEHFGSPAKLLGSSTDWDTVLQNQSEIRIQLLDKFRKSIFSPTRVERVDEYLEPNNSPSIFPVQQKSEPIQSATDVKTANEPIFNFGEKYAGKKSSPQQVEPFLLTSRTKNYEGAAVKFGWKLGDSTDNLPTPGIKAFQPKQDSTSELEAETAHIRGNQSSTSVGNSDDKSPEARKGKEPVKASVNDNKESG</sequence>
<reference evidence="2 3" key="1">
    <citation type="submission" date="2020-05" db="EMBL/GenBank/DDBJ databases">
        <title>Identification and distribution of gene clusters putatively required for synthesis of sphingolipid metabolism inhibitors in phylogenetically diverse species of the filamentous fungus Fusarium.</title>
        <authorList>
            <person name="Kim H.-S."/>
            <person name="Busman M."/>
            <person name="Brown D.W."/>
            <person name="Divon H."/>
            <person name="Uhlig S."/>
            <person name="Proctor R.H."/>
        </authorList>
    </citation>
    <scope>NUCLEOTIDE SEQUENCE [LARGE SCALE GENOMIC DNA]</scope>
    <source>
        <strain evidence="2 3">NRRL 66235</strain>
    </source>
</reference>
<dbReference type="Gene3D" id="3.30.710.10">
    <property type="entry name" value="Potassium Channel Kv1.1, Chain A"/>
    <property type="match status" value="1"/>
</dbReference>
<feature type="compositionally biased region" description="Basic and acidic residues" evidence="1">
    <location>
        <begin position="424"/>
        <end position="449"/>
    </location>
</feature>
<accession>A0A8H6D990</accession>
<dbReference type="OrthoDB" id="1022638at2759"/>